<dbReference type="SUPFAM" id="SSF51735">
    <property type="entry name" value="NAD(P)-binding Rossmann-fold domains"/>
    <property type="match status" value="1"/>
</dbReference>
<dbReference type="Gene3D" id="3.40.50.720">
    <property type="entry name" value="NAD(P)-binding Rossmann-like Domain"/>
    <property type="match status" value="1"/>
</dbReference>
<dbReference type="InterPro" id="IPR052178">
    <property type="entry name" value="Sec_Metab_Biosynth_SDR"/>
</dbReference>
<organism evidence="5 6">
    <name type="scientific">Gonapodya prolifera (strain JEL478)</name>
    <name type="common">Monoblepharis prolifera</name>
    <dbReference type="NCBI Taxonomy" id="1344416"/>
    <lineage>
        <taxon>Eukaryota</taxon>
        <taxon>Fungi</taxon>
        <taxon>Fungi incertae sedis</taxon>
        <taxon>Chytridiomycota</taxon>
        <taxon>Chytridiomycota incertae sedis</taxon>
        <taxon>Monoblepharidomycetes</taxon>
        <taxon>Monoblepharidales</taxon>
        <taxon>Gonapodyaceae</taxon>
        <taxon>Gonapodya</taxon>
    </lineage>
</organism>
<evidence type="ECO:0000256" key="3">
    <source>
        <dbReference type="ARBA" id="ARBA00023002"/>
    </source>
</evidence>
<dbReference type="PANTHER" id="PTHR43618:SF8">
    <property type="entry name" value="7ALPHA-HYDROXYSTEROID DEHYDROGENASE"/>
    <property type="match status" value="1"/>
</dbReference>
<dbReference type="STRING" id="1344416.A0A139A9D8"/>
<dbReference type="PRINTS" id="PR00080">
    <property type="entry name" value="SDRFAMILY"/>
</dbReference>
<dbReference type="EMBL" id="KQ965778">
    <property type="protein sequence ID" value="KXS13432.1"/>
    <property type="molecule type" value="Genomic_DNA"/>
</dbReference>
<evidence type="ECO:0000256" key="1">
    <source>
        <dbReference type="ARBA" id="ARBA00006484"/>
    </source>
</evidence>
<reference evidence="5 6" key="1">
    <citation type="journal article" date="2015" name="Genome Biol. Evol.">
        <title>Phylogenomic analyses indicate that early fungi evolved digesting cell walls of algal ancestors of land plants.</title>
        <authorList>
            <person name="Chang Y."/>
            <person name="Wang S."/>
            <person name="Sekimoto S."/>
            <person name="Aerts A.L."/>
            <person name="Choi C."/>
            <person name="Clum A."/>
            <person name="LaButti K.M."/>
            <person name="Lindquist E.A."/>
            <person name="Yee Ngan C."/>
            <person name="Ohm R.A."/>
            <person name="Salamov A.A."/>
            <person name="Grigoriev I.V."/>
            <person name="Spatafora J.W."/>
            <person name="Berbee M.L."/>
        </authorList>
    </citation>
    <scope>NUCLEOTIDE SEQUENCE [LARGE SCALE GENOMIC DNA]</scope>
    <source>
        <strain evidence="5 6">JEL478</strain>
    </source>
</reference>
<proteinExistence type="inferred from homology"/>
<dbReference type="AlphaFoldDB" id="A0A139A9D8"/>
<dbReference type="PRINTS" id="PR00081">
    <property type="entry name" value="GDHRDH"/>
</dbReference>
<evidence type="ECO:0000256" key="4">
    <source>
        <dbReference type="RuleBase" id="RU000363"/>
    </source>
</evidence>
<keyword evidence="2" id="KW-0521">NADP</keyword>
<dbReference type="GO" id="GO:0016491">
    <property type="term" value="F:oxidoreductase activity"/>
    <property type="evidence" value="ECO:0007669"/>
    <property type="project" value="UniProtKB-KW"/>
</dbReference>
<dbReference type="Pfam" id="PF00106">
    <property type="entry name" value="adh_short"/>
    <property type="match status" value="1"/>
</dbReference>
<dbReference type="OrthoDB" id="294295at2759"/>
<comment type="similarity">
    <text evidence="1 4">Belongs to the short-chain dehydrogenases/reductases (SDR) family.</text>
</comment>
<sequence length="295" mass="30455">MADILPLESLFGVKGKVAVVTGGGTGIGKMITAALARNGAKVYIASRKLQVLKQTADEINAMDATKSSGGKVIAIQADLRGRAQCDALAAQVVQSESKVHILVNNAGIAWGDKLADFNEESGWINTMKVNVVAYFYLTVAFLPLLSAASQATDPARVIQISSIASLNPSTAHDPVAAAGTGTYSYGVSKAAVNQLTKSMAFTLSGKGINVNALAPGRYLSRMTQISGLDPGLKKATKNEQPMGRIGDNNDMAGLALFLCSRAGAHITGSIIETAGGAHLFPQGAAPEGFVGVPKL</sequence>
<evidence type="ECO:0000313" key="5">
    <source>
        <dbReference type="EMBL" id="KXS13432.1"/>
    </source>
</evidence>
<protein>
    <submittedName>
        <fullName evidence="5">Oxidoreductase</fullName>
    </submittedName>
</protein>
<dbReference type="InterPro" id="IPR002347">
    <property type="entry name" value="SDR_fam"/>
</dbReference>
<evidence type="ECO:0000256" key="2">
    <source>
        <dbReference type="ARBA" id="ARBA00022857"/>
    </source>
</evidence>
<accession>A0A139A9D8</accession>
<evidence type="ECO:0000313" key="6">
    <source>
        <dbReference type="Proteomes" id="UP000070544"/>
    </source>
</evidence>
<dbReference type="Proteomes" id="UP000070544">
    <property type="component" value="Unassembled WGS sequence"/>
</dbReference>
<name>A0A139A9D8_GONPJ</name>
<dbReference type="OMA" id="PMNTHPQ"/>
<keyword evidence="3" id="KW-0560">Oxidoreductase</keyword>
<dbReference type="InterPro" id="IPR036291">
    <property type="entry name" value="NAD(P)-bd_dom_sf"/>
</dbReference>
<gene>
    <name evidence="5" type="ORF">M427DRAFT_58671</name>
</gene>
<dbReference type="FunFam" id="3.40.50.720:FF:000084">
    <property type="entry name" value="Short-chain dehydrogenase reductase"/>
    <property type="match status" value="1"/>
</dbReference>
<dbReference type="PANTHER" id="PTHR43618">
    <property type="entry name" value="7-ALPHA-HYDROXYSTEROID DEHYDROGENASE"/>
    <property type="match status" value="1"/>
</dbReference>
<keyword evidence="6" id="KW-1185">Reference proteome</keyword>